<reference evidence="1 2" key="1">
    <citation type="journal article" date="2019" name="Commun. Biol.">
        <title>The bagworm genome reveals a unique fibroin gene that provides high tensile strength.</title>
        <authorList>
            <person name="Kono N."/>
            <person name="Nakamura H."/>
            <person name="Ohtoshi R."/>
            <person name="Tomita M."/>
            <person name="Numata K."/>
            <person name="Arakawa K."/>
        </authorList>
    </citation>
    <scope>NUCLEOTIDE SEQUENCE [LARGE SCALE GENOMIC DNA]</scope>
</reference>
<dbReference type="Proteomes" id="UP000299102">
    <property type="component" value="Unassembled WGS sequence"/>
</dbReference>
<name>A0A4C1XR28_EUMVA</name>
<evidence type="ECO:0000313" key="1">
    <source>
        <dbReference type="EMBL" id="GBP65044.1"/>
    </source>
</evidence>
<evidence type="ECO:0000313" key="2">
    <source>
        <dbReference type="Proteomes" id="UP000299102"/>
    </source>
</evidence>
<proteinExistence type="predicted"/>
<sequence>MFYSLRVWSCSSTVTSRVGRVNKRKKYSITKVCKGAEQIAGSMEYLVACRGRCPRTCSSQLCNLRTTPSTSSLGRHHGARGRAARPFLITLTDGFQLNRLKFTELLSSTYLHTLQTLKKNVAYI</sequence>
<accession>A0A4C1XR28</accession>
<dbReference type="AlphaFoldDB" id="A0A4C1XR28"/>
<dbReference type="EMBL" id="BGZK01000918">
    <property type="protein sequence ID" value="GBP65044.1"/>
    <property type="molecule type" value="Genomic_DNA"/>
</dbReference>
<keyword evidence="2" id="KW-1185">Reference proteome</keyword>
<comment type="caution">
    <text evidence="1">The sequence shown here is derived from an EMBL/GenBank/DDBJ whole genome shotgun (WGS) entry which is preliminary data.</text>
</comment>
<protein>
    <submittedName>
        <fullName evidence="1">Uncharacterized protein</fullName>
    </submittedName>
</protein>
<gene>
    <name evidence="1" type="ORF">EVAR_46838_1</name>
</gene>
<organism evidence="1 2">
    <name type="scientific">Eumeta variegata</name>
    <name type="common">Bagworm moth</name>
    <name type="synonym">Eumeta japonica</name>
    <dbReference type="NCBI Taxonomy" id="151549"/>
    <lineage>
        <taxon>Eukaryota</taxon>
        <taxon>Metazoa</taxon>
        <taxon>Ecdysozoa</taxon>
        <taxon>Arthropoda</taxon>
        <taxon>Hexapoda</taxon>
        <taxon>Insecta</taxon>
        <taxon>Pterygota</taxon>
        <taxon>Neoptera</taxon>
        <taxon>Endopterygota</taxon>
        <taxon>Lepidoptera</taxon>
        <taxon>Glossata</taxon>
        <taxon>Ditrysia</taxon>
        <taxon>Tineoidea</taxon>
        <taxon>Psychidae</taxon>
        <taxon>Oiketicinae</taxon>
        <taxon>Eumeta</taxon>
    </lineage>
</organism>